<feature type="transmembrane region" description="Helical" evidence="1">
    <location>
        <begin position="26"/>
        <end position="59"/>
    </location>
</feature>
<gene>
    <name evidence="2" type="ORF">H9705_03745</name>
</gene>
<reference evidence="2" key="1">
    <citation type="journal article" date="2021" name="PeerJ">
        <title>Extensive microbial diversity within the chicken gut microbiome revealed by metagenomics and culture.</title>
        <authorList>
            <person name="Gilroy R."/>
            <person name="Ravi A."/>
            <person name="Getino M."/>
            <person name="Pursley I."/>
            <person name="Horton D.L."/>
            <person name="Alikhan N.F."/>
            <person name="Baker D."/>
            <person name="Gharbi K."/>
            <person name="Hall N."/>
            <person name="Watson M."/>
            <person name="Adriaenssens E.M."/>
            <person name="Foster-Nyarko E."/>
            <person name="Jarju S."/>
            <person name="Secka A."/>
            <person name="Antonio M."/>
            <person name="Oren A."/>
            <person name="Chaudhuri R.R."/>
            <person name="La Ragione R."/>
            <person name="Hildebrand F."/>
            <person name="Pallen M.J."/>
        </authorList>
    </citation>
    <scope>NUCLEOTIDE SEQUENCE</scope>
    <source>
        <strain evidence="2">CHK185-5351</strain>
    </source>
</reference>
<reference evidence="2" key="2">
    <citation type="submission" date="2021-04" db="EMBL/GenBank/DDBJ databases">
        <authorList>
            <person name="Gilroy R."/>
        </authorList>
    </citation>
    <scope>NUCLEOTIDE SEQUENCE</scope>
    <source>
        <strain evidence="2">CHK185-5351</strain>
    </source>
</reference>
<keyword evidence="1" id="KW-0472">Membrane</keyword>
<evidence type="ECO:0000313" key="3">
    <source>
        <dbReference type="Proteomes" id="UP000823849"/>
    </source>
</evidence>
<keyword evidence="1" id="KW-1133">Transmembrane helix</keyword>
<dbReference type="EMBL" id="DWWU01000016">
    <property type="protein sequence ID" value="HJC14931.1"/>
    <property type="molecule type" value="Genomic_DNA"/>
</dbReference>
<comment type="caution">
    <text evidence="2">The sequence shown here is derived from an EMBL/GenBank/DDBJ whole genome shotgun (WGS) entry which is preliminary data.</text>
</comment>
<proteinExistence type="predicted"/>
<sequence>MIMNKFREWLSNFMYGRYGMDPLGNFSLWTAIILMIIGLITGSSLIYFVSLLLLIWCYFRVFSRNHAKRLAENDKYMEIKDRITGVFRGGSGTRRDKNYAYFRCPHCRQKVRVPRGKGTIEIRCPKCNTKFIKRT</sequence>
<organism evidence="2 3">
    <name type="scientific">Candidatus Fusicatenibacter intestinigallinarum</name>
    <dbReference type="NCBI Taxonomy" id="2838598"/>
    <lineage>
        <taxon>Bacteria</taxon>
        <taxon>Bacillati</taxon>
        <taxon>Bacillota</taxon>
        <taxon>Clostridia</taxon>
        <taxon>Lachnospirales</taxon>
        <taxon>Lachnospiraceae</taxon>
        <taxon>Fusicatenibacter</taxon>
    </lineage>
</organism>
<evidence type="ECO:0000256" key="1">
    <source>
        <dbReference type="SAM" id="Phobius"/>
    </source>
</evidence>
<accession>A0A9D2NA64</accession>
<keyword evidence="1" id="KW-0812">Transmembrane</keyword>
<dbReference type="Proteomes" id="UP000823849">
    <property type="component" value="Unassembled WGS sequence"/>
</dbReference>
<name>A0A9D2NA64_9FIRM</name>
<protein>
    <submittedName>
        <fullName evidence="2">Zinc-ribbon domain-containing protein</fullName>
    </submittedName>
</protein>
<dbReference type="AlphaFoldDB" id="A0A9D2NA64"/>
<evidence type="ECO:0000313" key="2">
    <source>
        <dbReference type="EMBL" id="HJC14931.1"/>
    </source>
</evidence>